<sequence>MNAGRPLLTSLFALPLLVGACGTVQEPASTGLVLHPQITWGQPDGGEHPYVGTLLFVQGGEGYYSCTGTLLSPTLMLTAGHCVESAGSKNEVTYVSFAENPMATYANYASTTEWLQAEWIRASDVIPHPLYDDYAAFPNTYDVGLVVLSQPVTMSTYGSLPELNYFERTAQTQLKKQVFEPVGYGAQAWKPATSNKPIPDEYARYKAVQHFIGVGSALTGGQTVQFTNNPGRGGGGTCFGDSGGPIFLNNTNEIVAITSFGITANCKGVDFAFRLDTQLAQDFINLSLP</sequence>
<feature type="domain" description="Peptidase S1" evidence="4">
    <location>
        <begin position="38"/>
        <end position="289"/>
    </location>
</feature>
<dbReference type="InterPro" id="IPR009003">
    <property type="entry name" value="Peptidase_S1_PA"/>
</dbReference>
<keyword evidence="2 5" id="KW-0378">Hydrolase</keyword>
<dbReference type="InterPro" id="IPR043504">
    <property type="entry name" value="Peptidase_S1_PA_chymotrypsin"/>
</dbReference>
<evidence type="ECO:0000313" key="5">
    <source>
        <dbReference type="EMBL" id="MFC4427071.1"/>
    </source>
</evidence>
<keyword evidence="2" id="KW-0720">Serine protease</keyword>
<dbReference type="PANTHER" id="PTHR24260:SF136">
    <property type="entry name" value="GH08193P-RELATED"/>
    <property type="match status" value="1"/>
</dbReference>
<dbReference type="PANTHER" id="PTHR24260">
    <property type="match status" value="1"/>
</dbReference>
<dbReference type="Gene3D" id="2.40.10.10">
    <property type="entry name" value="Trypsin-like serine proteases"/>
    <property type="match status" value="2"/>
</dbReference>
<keyword evidence="3" id="KW-0732">Signal</keyword>
<dbReference type="RefSeq" id="WP_380040191.1">
    <property type="nucleotide sequence ID" value="NZ_JBHSEH010000016.1"/>
</dbReference>
<dbReference type="InterPro" id="IPR001254">
    <property type="entry name" value="Trypsin_dom"/>
</dbReference>
<keyword evidence="1" id="KW-1015">Disulfide bond</keyword>
<reference evidence="6" key="1">
    <citation type="journal article" date="2019" name="Int. J. Syst. Evol. Microbiol.">
        <title>The Global Catalogue of Microorganisms (GCM) 10K type strain sequencing project: providing services to taxonomists for standard genome sequencing and annotation.</title>
        <authorList>
            <consortium name="The Broad Institute Genomics Platform"/>
            <consortium name="The Broad Institute Genome Sequencing Center for Infectious Disease"/>
            <person name="Wu L."/>
            <person name="Ma J."/>
        </authorList>
    </citation>
    <scope>NUCLEOTIDE SEQUENCE [LARGE SCALE GENOMIC DNA]</scope>
    <source>
        <strain evidence="6">CCUG 56029</strain>
    </source>
</reference>
<keyword evidence="2" id="KW-0645">Protease</keyword>
<dbReference type="EC" id="3.4.21.-" evidence="5"/>
<evidence type="ECO:0000259" key="4">
    <source>
        <dbReference type="PROSITE" id="PS50240"/>
    </source>
</evidence>
<dbReference type="PROSITE" id="PS50240">
    <property type="entry name" value="TRYPSIN_DOM"/>
    <property type="match status" value="1"/>
</dbReference>
<dbReference type="InterPro" id="IPR033116">
    <property type="entry name" value="TRYPSIN_SER"/>
</dbReference>
<dbReference type="GO" id="GO:0016787">
    <property type="term" value="F:hydrolase activity"/>
    <property type="evidence" value="ECO:0007669"/>
    <property type="project" value="UniProtKB-KW"/>
</dbReference>
<name>A0ABV8XQ85_9DEIO</name>
<dbReference type="Pfam" id="PF00089">
    <property type="entry name" value="Trypsin"/>
    <property type="match status" value="1"/>
</dbReference>
<dbReference type="PROSITE" id="PS51257">
    <property type="entry name" value="PROKAR_LIPOPROTEIN"/>
    <property type="match status" value="1"/>
</dbReference>
<accession>A0ABV8XQ85</accession>
<organism evidence="5 6">
    <name type="scientific">Deinococcus navajonensis</name>
    <dbReference type="NCBI Taxonomy" id="309884"/>
    <lineage>
        <taxon>Bacteria</taxon>
        <taxon>Thermotogati</taxon>
        <taxon>Deinococcota</taxon>
        <taxon>Deinococci</taxon>
        <taxon>Deinococcales</taxon>
        <taxon>Deinococcaceae</taxon>
        <taxon>Deinococcus</taxon>
    </lineage>
</organism>
<keyword evidence="6" id="KW-1185">Reference proteome</keyword>
<dbReference type="PROSITE" id="PS00135">
    <property type="entry name" value="TRYPSIN_SER"/>
    <property type="match status" value="1"/>
</dbReference>
<dbReference type="SUPFAM" id="SSF50494">
    <property type="entry name" value="Trypsin-like serine proteases"/>
    <property type="match status" value="1"/>
</dbReference>
<dbReference type="EMBL" id="JBHSEH010000016">
    <property type="protein sequence ID" value="MFC4427071.1"/>
    <property type="molecule type" value="Genomic_DNA"/>
</dbReference>
<evidence type="ECO:0000256" key="1">
    <source>
        <dbReference type="ARBA" id="ARBA00023157"/>
    </source>
</evidence>
<protein>
    <submittedName>
        <fullName evidence="5">Trypsin-like serine protease</fullName>
        <ecNumber evidence="5">3.4.21.-</ecNumber>
    </submittedName>
</protein>
<dbReference type="PROSITE" id="PS00134">
    <property type="entry name" value="TRYPSIN_HIS"/>
    <property type="match status" value="1"/>
</dbReference>
<feature type="chain" id="PRO_5046085027" evidence="3">
    <location>
        <begin position="21"/>
        <end position="289"/>
    </location>
</feature>
<dbReference type="Proteomes" id="UP001595998">
    <property type="component" value="Unassembled WGS sequence"/>
</dbReference>
<dbReference type="PRINTS" id="PR00722">
    <property type="entry name" value="CHYMOTRYPSIN"/>
</dbReference>
<dbReference type="InterPro" id="IPR018114">
    <property type="entry name" value="TRYPSIN_HIS"/>
</dbReference>
<dbReference type="InterPro" id="IPR051333">
    <property type="entry name" value="CLIP_Serine_Protease"/>
</dbReference>
<feature type="signal peptide" evidence="3">
    <location>
        <begin position="1"/>
        <end position="20"/>
    </location>
</feature>
<evidence type="ECO:0000256" key="2">
    <source>
        <dbReference type="RuleBase" id="RU363034"/>
    </source>
</evidence>
<evidence type="ECO:0000313" key="6">
    <source>
        <dbReference type="Proteomes" id="UP001595998"/>
    </source>
</evidence>
<proteinExistence type="predicted"/>
<comment type="caution">
    <text evidence="5">The sequence shown here is derived from an EMBL/GenBank/DDBJ whole genome shotgun (WGS) entry which is preliminary data.</text>
</comment>
<dbReference type="SMART" id="SM00020">
    <property type="entry name" value="Tryp_SPc"/>
    <property type="match status" value="1"/>
</dbReference>
<gene>
    <name evidence="5" type="ORF">ACFOZ9_12705</name>
</gene>
<evidence type="ECO:0000256" key="3">
    <source>
        <dbReference type="SAM" id="SignalP"/>
    </source>
</evidence>
<dbReference type="InterPro" id="IPR001314">
    <property type="entry name" value="Peptidase_S1A"/>
</dbReference>